<dbReference type="Gene3D" id="3.40.50.1820">
    <property type="entry name" value="alpha/beta hydrolase"/>
    <property type="match status" value="1"/>
</dbReference>
<dbReference type="PRINTS" id="PR00862">
    <property type="entry name" value="PROLIGOPTASE"/>
</dbReference>
<dbReference type="WBParaSite" id="HPBE_0000305201-mRNA-1">
    <property type="protein sequence ID" value="HPBE_0000305201-mRNA-1"/>
    <property type="gene ID" value="HPBE_0000305201"/>
</dbReference>
<dbReference type="GO" id="GO:0006508">
    <property type="term" value="P:proteolysis"/>
    <property type="evidence" value="ECO:0007669"/>
    <property type="project" value="UniProtKB-KW"/>
</dbReference>
<accession>A0A3P7UFT2</accession>
<keyword evidence="4 7" id="KW-0645">Protease</keyword>
<dbReference type="AlphaFoldDB" id="A0A183FA60"/>
<dbReference type="GO" id="GO:0070012">
    <property type="term" value="F:oligopeptidase activity"/>
    <property type="evidence" value="ECO:0007669"/>
    <property type="project" value="TreeGrafter"/>
</dbReference>
<keyword evidence="6 7" id="KW-0720">Serine protease</keyword>
<evidence type="ECO:0000256" key="7">
    <source>
        <dbReference type="RuleBase" id="RU368024"/>
    </source>
</evidence>
<evidence type="ECO:0000256" key="1">
    <source>
        <dbReference type="ARBA" id="ARBA00001070"/>
    </source>
</evidence>
<feature type="domain" description="Peptidase S9A N-terminal" evidence="9">
    <location>
        <begin position="2"/>
        <end position="130"/>
    </location>
</feature>
<dbReference type="EC" id="3.4.21.-" evidence="7"/>
<evidence type="ECO:0000313" key="10">
    <source>
        <dbReference type="EMBL" id="VDO30509.1"/>
    </source>
</evidence>
<evidence type="ECO:0000313" key="12">
    <source>
        <dbReference type="WBParaSite" id="HPBE_0000305201-mRNA-1"/>
    </source>
</evidence>
<gene>
    <name evidence="10" type="ORF">HPBE_LOCUS3053</name>
</gene>
<dbReference type="InterPro" id="IPR023302">
    <property type="entry name" value="Pept_S9A_N"/>
</dbReference>
<dbReference type="InterPro" id="IPR051167">
    <property type="entry name" value="Prolyl_oligopep/macrocyclase"/>
</dbReference>
<dbReference type="Proteomes" id="UP000050761">
    <property type="component" value="Unassembled WGS sequence"/>
</dbReference>
<keyword evidence="5 7" id="KW-0378">Hydrolase</keyword>
<dbReference type="InterPro" id="IPR002471">
    <property type="entry name" value="Pept_S9_AS"/>
</dbReference>
<evidence type="ECO:0000259" key="8">
    <source>
        <dbReference type="Pfam" id="PF00326"/>
    </source>
</evidence>
<comment type="catalytic activity">
    <reaction evidence="1">
        <text>Hydrolysis of Pro-|-Xaa &gt;&gt; Ala-|-Xaa in oligopeptides.</text>
        <dbReference type="EC" id="3.4.21.26"/>
    </reaction>
</comment>
<evidence type="ECO:0000256" key="3">
    <source>
        <dbReference type="ARBA" id="ARBA00016310"/>
    </source>
</evidence>
<dbReference type="GO" id="GO:0005829">
    <property type="term" value="C:cytosol"/>
    <property type="evidence" value="ECO:0007669"/>
    <property type="project" value="TreeGrafter"/>
</dbReference>
<evidence type="ECO:0000259" key="9">
    <source>
        <dbReference type="Pfam" id="PF02897"/>
    </source>
</evidence>
<dbReference type="Pfam" id="PF02897">
    <property type="entry name" value="Peptidase_S9_N"/>
    <property type="match status" value="1"/>
</dbReference>
<dbReference type="Pfam" id="PF00326">
    <property type="entry name" value="Peptidase_S9"/>
    <property type="match status" value="1"/>
</dbReference>
<name>A0A183FA60_HELPZ</name>
<evidence type="ECO:0000313" key="11">
    <source>
        <dbReference type="Proteomes" id="UP000050761"/>
    </source>
</evidence>
<dbReference type="SUPFAM" id="SSF50993">
    <property type="entry name" value="Peptidase/esterase 'gauge' domain"/>
    <property type="match status" value="1"/>
</dbReference>
<dbReference type="InterPro" id="IPR001375">
    <property type="entry name" value="Peptidase_S9_cat"/>
</dbReference>
<evidence type="ECO:0000256" key="4">
    <source>
        <dbReference type="ARBA" id="ARBA00022670"/>
    </source>
</evidence>
<comment type="similarity">
    <text evidence="2 7">Belongs to the peptidase S9A family.</text>
</comment>
<keyword evidence="11" id="KW-1185">Reference proteome</keyword>
<dbReference type="GO" id="GO:0004252">
    <property type="term" value="F:serine-type endopeptidase activity"/>
    <property type="evidence" value="ECO:0007669"/>
    <property type="project" value="UniProtKB-UniRule"/>
</dbReference>
<dbReference type="InterPro" id="IPR029058">
    <property type="entry name" value="AB_hydrolase_fold"/>
</dbReference>
<dbReference type="OrthoDB" id="248387at2759"/>
<dbReference type="InterPro" id="IPR002470">
    <property type="entry name" value="Peptidase_S9A"/>
</dbReference>
<protein>
    <recommendedName>
        <fullName evidence="3 7">Prolyl endopeptidase</fullName>
        <ecNumber evidence="7">3.4.21.-</ecNumber>
    </recommendedName>
</protein>
<accession>A0A183FA60</accession>
<evidence type="ECO:0000256" key="2">
    <source>
        <dbReference type="ARBA" id="ARBA00005228"/>
    </source>
</evidence>
<evidence type="ECO:0000256" key="5">
    <source>
        <dbReference type="ARBA" id="ARBA00022801"/>
    </source>
</evidence>
<sequence>MLILTNNKAPMFKLIRVSLKNGSIVEVVSENPRHRLDWAAPVANDRLILSYIEDVKDALYVHDIHTGYRLYRIPLEVGQVSVFYSTRSILSISGFFGKKDLTEIFFGFESFTVPTIIYRIDFSSTDKTIAAEVKEIRRVQVKGMTESDFNVEQVFFESKDKTRERISANHRRILDVSPGFNVSDMPYFSISRLFVVKYFRGIIACANLRGGGLPVAFHVIITLSEYGETWHMDGMREKKQNVFNDFISAAEYLIDNKYTCSKKLAIHGGSNGGLLMAVCSQQHPELFGAVLNRVGVMDMLRFHKFTVGGAWVPEYGDPDSEQDFRFLYKYSPLHNIRFPDHGQWPATLLMTADHDDRVVPSHTLKYAATLYEKVSFLLIQLSRFVMGR</sequence>
<dbReference type="SUPFAM" id="SSF53474">
    <property type="entry name" value="alpha/beta-Hydrolases"/>
    <property type="match status" value="1"/>
</dbReference>
<dbReference type="PANTHER" id="PTHR42881:SF2">
    <property type="entry name" value="PROLYL ENDOPEPTIDASE"/>
    <property type="match status" value="1"/>
</dbReference>
<reference evidence="12" key="2">
    <citation type="submission" date="2019-09" db="UniProtKB">
        <authorList>
            <consortium name="WormBaseParasite"/>
        </authorList>
    </citation>
    <scope>IDENTIFICATION</scope>
</reference>
<dbReference type="PANTHER" id="PTHR42881">
    <property type="entry name" value="PROLYL ENDOPEPTIDASE"/>
    <property type="match status" value="1"/>
</dbReference>
<dbReference type="PROSITE" id="PS00708">
    <property type="entry name" value="PRO_ENDOPEP_SER"/>
    <property type="match status" value="1"/>
</dbReference>
<reference evidence="10 11" key="1">
    <citation type="submission" date="2018-11" db="EMBL/GenBank/DDBJ databases">
        <authorList>
            <consortium name="Pathogen Informatics"/>
        </authorList>
    </citation>
    <scope>NUCLEOTIDE SEQUENCE [LARGE SCALE GENOMIC DNA]</scope>
</reference>
<feature type="domain" description="Peptidase S9 prolyl oligopeptidase catalytic" evidence="8">
    <location>
        <begin position="224"/>
        <end position="372"/>
    </location>
</feature>
<evidence type="ECO:0000256" key="6">
    <source>
        <dbReference type="ARBA" id="ARBA00022825"/>
    </source>
</evidence>
<dbReference type="EMBL" id="UZAH01006167">
    <property type="protein sequence ID" value="VDO30509.1"/>
    <property type="molecule type" value="Genomic_DNA"/>
</dbReference>
<organism evidence="11 12">
    <name type="scientific">Heligmosomoides polygyrus</name>
    <name type="common">Parasitic roundworm</name>
    <dbReference type="NCBI Taxonomy" id="6339"/>
    <lineage>
        <taxon>Eukaryota</taxon>
        <taxon>Metazoa</taxon>
        <taxon>Ecdysozoa</taxon>
        <taxon>Nematoda</taxon>
        <taxon>Chromadorea</taxon>
        <taxon>Rhabditida</taxon>
        <taxon>Rhabditina</taxon>
        <taxon>Rhabditomorpha</taxon>
        <taxon>Strongyloidea</taxon>
        <taxon>Heligmosomidae</taxon>
        <taxon>Heligmosomoides</taxon>
    </lineage>
</organism>
<proteinExistence type="inferred from homology"/>